<dbReference type="AlphaFoldDB" id="Q2IEB2"/>
<evidence type="ECO:0000313" key="7">
    <source>
        <dbReference type="EMBL" id="ABC82920.1"/>
    </source>
</evidence>
<accession>Q2IEB2</accession>
<dbReference type="STRING" id="290397.Adeh_3151"/>
<dbReference type="Gene3D" id="1.10.760.10">
    <property type="entry name" value="Cytochrome c-like domain"/>
    <property type="match status" value="1"/>
</dbReference>
<dbReference type="InterPro" id="IPR036909">
    <property type="entry name" value="Cyt_c-like_dom_sf"/>
</dbReference>
<dbReference type="Proteomes" id="UP000001935">
    <property type="component" value="Chromosome"/>
</dbReference>
<evidence type="ECO:0000256" key="4">
    <source>
        <dbReference type="PROSITE-ProRule" id="PRU00433"/>
    </source>
</evidence>
<gene>
    <name evidence="7" type="ordered locus">Adeh_3151</name>
</gene>
<dbReference type="InterPro" id="IPR051395">
    <property type="entry name" value="Cytochrome_c_Peroxidase/MauG"/>
</dbReference>
<dbReference type="PANTHER" id="PTHR30600:SF9">
    <property type="entry name" value="BLR7738 PROTEIN"/>
    <property type="match status" value="1"/>
</dbReference>
<keyword evidence="7" id="KW-0449">Lipoprotein</keyword>
<dbReference type="OrthoDB" id="9805202at2"/>
<proteinExistence type="predicted"/>
<evidence type="ECO:0000256" key="5">
    <source>
        <dbReference type="SAM" id="SignalP"/>
    </source>
</evidence>
<dbReference type="PANTHER" id="PTHR30600">
    <property type="entry name" value="CYTOCHROME C PEROXIDASE-RELATED"/>
    <property type="match status" value="1"/>
</dbReference>
<evidence type="ECO:0000259" key="6">
    <source>
        <dbReference type="PROSITE" id="PS51007"/>
    </source>
</evidence>
<dbReference type="SUPFAM" id="SSF46626">
    <property type="entry name" value="Cytochrome c"/>
    <property type="match status" value="1"/>
</dbReference>
<dbReference type="KEGG" id="ade:Adeh_3151"/>
<dbReference type="GO" id="GO:0009055">
    <property type="term" value="F:electron transfer activity"/>
    <property type="evidence" value="ECO:0007669"/>
    <property type="project" value="InterPro"/>
</dbReference>
<feature type="chain" id="PRO_5004210250" evidence="5">
    <location>
        <begin position="30"/>
        <end position="427"/>
    </location>
</feature>
<evidence type="ECO:0000256" key="2">
    <source>
        <dbReference type="ARBA" id="ARBA00022723"/>
    </source>
</evidence>
<keyword evidence="5" id="KW-0732">Signal</keyword>
<keyword evidence="2 4" id="KW-0479">Metal-binding</keyword>
<protein>
    <submittedName>
        <fullName evidence="7">Putative lipoprotein</fullName>
    </submittedName>
</protein>
<dbReference type="PROSITE" id="PS51007">
    <property type="entry name" value="CYTC"/>
    <property type="match status" value="1"/>
</dbReference>
<dbReference type="GO" id="GO:0004130">
    <property type="term" value="F:cytochrome-c peroxidase activity"/>
    <property type="evidence" value="ECO:0007669"/>
    <property type="project" value="TreeGrafter"/>
</dbReference>
<dbReference type="GO" id="GO:0046872">
    <property type="term" value="F:metal ion binding"/>
    <property type="evidence" value="ECO:0007669"/>
    <property type="project" value="UniProtKB-KW"/>
</dbReference>
<dbReference type="eggNOG" id="COG1858">
    <property type="taxonomic scope" value="Bacteria"/>
</dbReference>
<dbReference type="EMBL" id="CP000251">
    <property type="protein sequence ID" value="ABC82920.1"/>
    <property type="molecule type" value="Genomic_DNA"/>
</dbReference>
<feature type="domain" description="Cytochrome c" evidence="6">
    <location>
        <begin position="320"/>
        <end position="427"/>
    </location>
</feature>
<dbReference type="InterPro" id="IPR009056">
    <property type="entry name" value="Cyt_c-like_dom"/>
</dbReference>
<name>Q2IEB2_ANADE</name>
<keyword evidence="3 4" id="KW-0408">Iron</keyword>
<evidence type="ECO:0000313" key="8">
    <source>
        <dbReference type="Proteomes" id="UP000001935"/>
    </source>
</evidence>
<dbReference type="HOGENOM" id="CLU_596712_0_0_7"/>
<dbReference type="GO" id="GO:0020037">
    <property type="term" value="F:heme binding"/>
    <property type="evidence" value="ECO:0007669"/>
    <property type="project" value="InterPro"/>
</dbReference>
<feature type="signal peptide" evidence="5">
    <location>
        <begin position="1"/>
        <end position="29"/>
    </location>
</feature>
<evidence type="ECO:0000256" key="1">
    <source>
        <dbReference type="ARBA" id="ARBA00022617"/>
    </source>
</evidence>
<keyword evidence="1 4" id="KW-0349">Heme</keyword>
<reference evidence="7" key="1">
    <citation type="submission" date="2006-01" db="EMBL/GenBank/DDBJ databases">
        <title>Complete sequence of Anaeromyxobacter dehalogenans 2CP-C.</title>
        <authorList>
            <consortium name="US DOE Joint Genome Institute"/>
            <person name="Copeland A."/>
            <person name="Lucas S."/>
            <person name="Lapidus A."/>
            <person name="Barry K."/>
            <person name="Detter J.C."/>
            <person name="Glavina T."/>
            <person name="Hammon N."/>
            <person name="Israni S."/>
            <person name="Pitluck S."/>
            <person name="Brettin T."/>
            <person name="Bruce D."/>
            <person name="Han C."/>
            <person name="Tapia R."/>
            <person name="Gilna P."/>
            <person name="Kiss H."/>
            <person name="Schmutz J."/>
            <person name="Larimer F."/>
            <person name="Land M."/>
            <person name="Kyrpides N."/>
            <person name="Anderson I."/>
            <person name="Sanford R.A."/>
            <person name="Ritalahti K.M."/>
            <person name="Thomas H.S."/>
            <person name="Kirby J.R."/>
            <person name="Zhulin I.B."/>
            <person name="Loeffler F.E."/>
            <person name="Richardson P."/>
        </authorList>
    </citation>
    <scope>NUCLEOTIDE SEQUENCE</scope>
    <source>
        <strain evidence="7">2CP-C</strain>
    </source>
</reference>
<sequence length="427" mass="45196">MPRRVNAGTAAWLLGATVVTFTLATAALATPRGGPRSAIAEGRQVFRYDTFGDEAFWSGVLRLHEPIATLTPLQALGAGLKVDLDALPAATVDALRAGQVNLDDPGVTLDLLARDAVVGVKAKIEDGALRSVGITCALCHSTVDDALAPGVGHRLDGWPNRDLNVGAIVGLSPNLQPVADLLGVDVPTLRSVIEAWGPGKFDATVFLDGKGFRPDGKTAATLIPPAFGLAGVNLHTFTGWGQVTYWNAFVANLEMHGQGTFFDPRLDDATKYPIAARNGFGHVRPPEGQPDLVTPKLPALHAYQLSLDAPTPPEGSFDPAAAARGGALFAGAAKCATCHVPPIFTEPGWNLHTPAEIGIDDFQANRGPEGRYRTTPLRGLWAHAKGGYYHDGRFATLGDVVDHYDQHLGLGLTPAQRQDLVEYLKSL</sequence>
<evidence type="ECO:0000256" key="3">
    <source>
        <dbReference type="ARBA" id="ARBA00023004"/>
    </source>
</evidence>
<organism evidence="7 8">
    <name type="scientific">Anaeromyxobacter dehalogenans (strain 2CP-C)</name>
    <dbReference type="NCBI Taxonomy" id="290397"/>
    <lineage>
        <taxon>Bacteria</taxon>
        <taxon>Pseudomonadati</taxon>
        <taxon>Myxococcota</taxon>
        <taxon>Myxococcia</taxon>
        <taxon>Myxococcales</taxon>
        <taxon>Cystobacterineae</taxon>
        <taxon>Anaeromyxobacteraceae</taxon>
        <taxon>Anaeromyxobacter</taxon>
    </lineage>
</organism>